<evidence type="ECO:0000256" key="4">
    <source>
        <dbReference type="ARBA" id="ARBA00023136"/>
    </source>
</evidence>
<comment type="caution">
    <text evidence="7">The sequence shown here is derived from an EMBL/GenBank/DDBJ whole genome shotgun (WGS) entry which is preliminary data.</text>
</comment>
<feature type="transmembrane region" description="Helical" evidence="6">
    <location>
        <begin position="6"/>
        <end position="24"/>
    </location>
</feature>
<dbReference type="AlphaFoldDB" id="A0A4S3MSK7"/>
<dbReference type="Pfam" id="PF02674">
    <property type="entry name" value="Colicin_V"/>
    <property type="match status" value="1"/>
</dbReference>
<keyword evidence="3 6" id="KW-1133">Transmembrane helix</keyword>
<dbReference type="PANTHER" id="PTHR36926">
    <property type="entry name" value="COLICIN V PRODUCTION PROTEIN"/>
    <property type="match status" value="1"/>
</dbReference>
<evidence type="ECO:0000256" key="1">
    <source>
        <dbReference type="ARBA" id="ARBA00004141"/>
    </source>
</evidence>
<gene>
    <name evidence="7" type="ORF">E7811_01495</name>
</gene>
<evidence type="ECO:0000313" key="7">
    <source>
        <dbReference type="EMBL" id="THD84451.1"/>
    </source>
</evidence>
<keyword evidence="2 6" id="KW-0812">Transmembrane</keyword>
<dbReference type="Proteomes" id="UP000309450">
    <property type="component" value="Unassembled WGS sequence"/>
</dbReference>
<name>A0A4S3MSK7_9RHOB</name>
<protein>
    <submittedName>
        <fullName evidence="7">CvpA family protein</fullName>
    </submittedName>
</protein>
<dbReference type="GO" id="GO:0016020">
    <property type="term" value="C:membrane"/>
    <property type="evidence" value="ECO:0007669"/>
    <property type="project" value="UniProtKB-SubCell"/>
</dbReference>
<sequence length="209" mass="21360">MEGFTLIDGVVAVVIVLSAILAYSRGLVREVMAILGWIGAAVLAFVFAPQAQPLVKEIPYLDKILGDSCELSIIAAFAAVFAVGLVLAALFTPLLSGAVQRSVLGGVDQGLGFLFGVVRGVLLVAIAFIVYDRAVAANTVPMVDNSRSAKVFASFQGNLDAQIPSDAPGWIVAQYEKLVDSCAGDTAAAEPAPAGTAPAATEGQAPAGN</sequence>
<dbReference type="InterPro" id="IPR052719">
    <property type="entry name" value="CvpA-like"/>
</dbReference>
<dbReference type="InterPro" id="IPR003825">
    <property type="entry name" value="Colicin-V_CvpA"/>
</dbReference>
<dbReference type="OrthoDB" id="9806894at2"/>
<reference evidence="7 8" key="1">
    <citation type="submission" date="2019-04" db="EMBL/GenBank/DDBJ databases">
        <title>Draft genome sequence of Gemmobacter aestuarii sp. nov.</title>
        <authorList>
            <person name="Hameed A."/>
            <person name="Lin S.-Y."/>
            <person name="Shahina M."/>
            <person name="Lai W.-A."/>
            <person name="Young C.-C."/>
        </authorList>
    </citation>
    <scope>NUCLEOTIDE SEQUENCE [LARGE SCALE GENOMIC DNA]</scope>
    <source>
        <strain evidence="7 8">CC-PW-75</strain>
    </source>
</reference>
<proteinExistence type="predicted"/>
<dbReference type="EMBL" id="SSND01000001">
    <property type="protein sequence ID" value="THD84451.1"/>
    <property type="molecule type" value="Genomic_DNA"/>
</dbReference>
<keyword evidence="4 6" id="KW-0472">Membrane</keyword>
<evidence type="ECO:0000256" key="2">
    <source>
        <dbReference type="ARBA" id="ARBA00022692"/>
    </source>
</evidence>
<feature type="region of interest" description="Disordered" evidence="5">
    <location>
        <begin position="187"/>
        <end position="209"/>
    </location>
</feature>
<evidence type="ECO:0000313" key="8">
    <source>
        <dbReference type="Proteomes" id="UP000309450"/>
    </source>
</evidence>
<comment type="subcellular location">
    <subcellularLocation>
        <location evidence="1">Membrane</location>
        <topology evidence="1">Multi-pass membrane protein</topology>
    </subcellularLocation>
</comment>
<dbReference type="RefSeq" id="WP_136392832.1">
    <property type="nucleotide sequence ID" value="NZ_SSND01000001.1"/>
</dbReference>
<keyword evidence="8" id="KW-1185">Reference proteome</keyword>
<feature type="transmembrane region" description="Helical" evidence="6">
    <location>
        <begin position="111"/>
        <end position="131"/>
    </location>
</feature>
<evidence type="ECO:0000256" key="6">
    <source>
        <dbReference type="SAM" id="Phobius"/>
    </source>
</evidence>
<dbReference type="PANTHER" id="PTHR36926:SF1">
    <property type="entry name" value="COLICIN V PRODUCTION PROTEIN"/>
    <property type="match status" value="1"/>
</dbReference>
<feature type="transmembrane region" description="Helical" evidence="6">
    <location>
        <begin position="71"/>
        <end position="99"/>
    </location>
</feature>
<accession>A0A4S3MSK7</accession>
<organism evidence="7 8">
    <name type="scientific">Aliigemmobacter aestuarii</name>
    <dbReference type="NCBI Taxonomy" id="1445661"/>
    <lineage>
        <taxon>Bacteria</taxon>
        <taxon>Pseudomonadati</taxon>
        <taxon>Pseudomonadota</taxon>
        <taxon>Alphaproteobacteria</taxon>
        <taxon>Rhodobacterales</taxon>
        <taxon>Paracoccaceae</taxon>
        <taxon>Aliigemmobacter</taxon>
    </lineage>
</organism>
<evidence type="ECO:0000256" key="3">
    <source>
        <dbReference type="ARBA" id="ARBA00022989"/>
    </source>
</evidence>
<evidence type="ECO:0000256" key="5">
    <source>
        <dbReference type="SAM" id="MobiDB-lite"/>
    </source>
</evidence>
<feature type="transmembrane region" description="Helical" evidence="6">
    <location>
        <begin position="31"/>
        <end position="51"/>
    </location>
</feature>
<dbReference type="GO" id="GO:0009403">
    <property type="term" value="P:toxin biosynthetic process"/>
    <property type="evidence" value="ECO:0007669"/>
    <property type="project" value="InterPro"/>
</dbReference>